<dbReference type="RefSeq" id="WP_339112540.1">
    <property type="nucleotide sequence ID" value="NZ_JAYWLC010000001.1"/>
</dbReference>
<evidence type="ECO:0000259" key="1">
    <source>
        <dbReference type="Pfam" id="PF04273"/>
    </source>
</evidence>
<feature type="domain" description="Beta-lactamase hydrolase-like protein phosphatase-like" evidence="1">
    <location>
        <begin position="2"/>
        <end position="110"/>
    </location>
</feature>
<dbReference type="SUPFAM" id="SSF52799">
    <property type="entry name" value="(Phosphotyrosine protein) phosphatases II"/>
    <property type="match status" value="1"/>
</dbReference>
<dbReference type="Gene3D" id="3.90.190.10">
    <property type="entry name" value="Protein tyrosine phosphatase superfamily"/>
    <property type="match status" value="1"/>
</dbReference>
<sequence length="143" mass="15568">MDIRPLSPEFAVAPQIMPEDVALLAEQGFKTLIINRPDEENPPELSHEVFAKAAEENGMVAHYLPFYPGDMTPELVGAFEGCLDVAEKPCFAYCRSGTRSSHLWAMAQAGKMDVAEIIAAAEKAGYDHRPMAGLLAAYAEQKA</sequence>
<dbReference type="EMBL" id="JAYWLC010000001">
    <property type="protein sequence ID" value="MER5170164.1"/>
    <property type="molecule type" value="Genomic_DNA"/>
</dbReference>
<reference evidence="2 3" key="1">
    <citation type="submission" date="2024-01" db="EMBL/GenBank/DDBJ databases">
        <authorList>
            <person name="Deng Y."/>
            <person name="Su J."/>
        </authorList>
    </citation>
    <scope>NUCLEOTIDE SEQUENCE [LARGE SCALE GENOMIC DNA]</scope>
    <source>
        <strain evidence="2 3">CPCC 100088</strain>
    </source>
</reference>
<organism evidence="2 3">
    <name type="scientific">Thioclava kandeliae</name>
    <dbReference type="NCBI Taxonomy" id="3070818"/>
    <lineage>
        <taxon>Bacteria</taxon>
        <taxon>Pseudomonadati</taxon>
        <taxon>Pseudomonadota</taxon>
        <taxon>Alphaproteobacteria</taxon>
        <taxon>Rhodobacterales</taxon>
        <taxon>Paracoccaceae</taxon>
        <taxon>Thioclava</taxon>
    </lineage>
</organism>
<reference evidence="2 3" key="2">
    <citation type="submission" date="2024-06" db="EMBL/GenBank/DDBJ databases">
        <title>Thioclava kandeliae sp. nov. from a rhizosphere soil sample of Kandelia candel in a mangrove.</title>
        <authorList>
            <person name="Mu T."/>
        </authorList>
    </citation>
    <scope>NUCLEOTIDE SEQUENCE [LARGE SCALE GENOMIC DNA]</scope>
    <source>
        <strain evidence="2 3">CPCC 100088</strain>
    </source>
</reference>
<accession>A0ABV1SB96</accession>
<keyword evidence="3" id="KW-1185">Reference proteome</keyword>
<dbReference type="InterPro" id="IPR005939">
    <property type="entry name" value="BLH_phosphatase-like"/>
</dbReference>
<dbReference type="Proteomes" id="UP001438953">
    <property type="component" value="Unassembled WGS sequence"/>
</dbReference>
<proteinExistence type="predicted"/>
<protein>
    <submittedName>
        <fullName evidence="2">TIGR01244 family sulfur transferase</fullName>
    </submittedName>
</protein>
<evidence type="ECO:0000313" key="3">
    <source>
        <dbReference type="Proteomes" id="UP001438953"/>
    </source>
</evidence>
<gene>
    <name evidence="2" type="ORF">VSX56_00125</name>
</gene>
<dbReference type="InterPro" id="IPR029021">
    <property type="entry name" value="Prot-tyrosine_phosphatase-like"/>
</dbReference>
<dbReference type="GO" id="GO:0016740">
    <property type="term" value="F:transferase activity"/>
    <property type="evidence" value="ECO:0007669"/>
    <property type="project" value="UniProtKB-KW"/>
</dbReference>
<comment type="caution">
    <text evidence="2">The sequence shown here is derived from an EMBL/GenBank/DDBJ whole genome shotgun (WGS) entry which is preliminary data.</text>
</comment>
<name>A0ABV1SB96_9RHOB</name>
<keyword evidence="2" id="KW-0808">Transferase</keyword>
<dbReference type="Pfam" id="PF04273">
    <property type="entry name" value="BLH_phosphatase"/>
    <property type="match status" value="1"/>
</dbReference>
<evidence type="ECO:0000313" key="2">
    <source>
        <dbReference type="EMBL" id="MER5170164.1"/>
    </source>
</evidence>
<dbReference type="NCBIfam" id="TIGR01244">
    <property type="entry name" value="TIGR01244 family sulfur transferase"/>
    <property type="match status" value="1"/>
</dbReference>